<evidence type="ECO:0000313" key="2">
    <source>
        <dbReference type="EMBL" id="MFC4304463.1"/>
    </source>
</evidence>
<accession>A0ABV8SC50</accession>
<dbReference type="Proteomes" id="UP001595755">
    <property type="component" value="Unassembled WGS sequence"/>
</dbReference>
<protein>
    <submittedName>
        <fullName evidence="2">VOC family protein</fullName>
    </submittedName>
</protein>
<dbReference type="Pfam" id="PF00903">
    <property type="entry name" value="Glyoxalase"/>
    <property type="match status" value="1"/>
</dbReference>
<dbReference type="InterPro" id="IPR037523">
    <property type="entry name" value="VOC_core"/>
</dbReference>
<reference evidence="3" key="1">
    <citation type="journal article" date="2019" name="Int. J. Syst. Evol. Microbiol.">
        <title>The Global Catalogue of Microorganisms (GCM) 10K type strain sequencing project: providing services to taxonomists for standard genome sequencing and annotation.</title>
        <authorList>
            <consortium name="The Broad Institute Genomics Platform"/>
            <consortium name="The Broad Institute Genome Sequencing Center for Infectious Disease"/>
            <person name="Wu L."/>
            <person name="Ma J."/>
        </authorList>
    </citation>
    <scope>NUCLEOTIDE SEQUENCE [LARGE SCALE GENOMIC DNA]</scope>
    <source>
        <strain evidence="3">CGMCC 4.1641</strain>
    </source>
</reference>
<comment type="caution">
    <text evidence="2">The sequence shown here is derived from an EMBL/GenBank/DDBJ whole genome shotgun (WGS) entry which is preliminary data.</text>
</comment>
<evidence type="ECO:0000313" key="3">
    <source>
        <dbReference type="Proteomes" id="UP001595755"/>
    </source>
</evidence>
<dbReference type="EMBL" id="JBHSED010000025">
    <property type="protein sequence ID" value="MFC4304463.1"/>
    <property type="molecule type" value="Genomic_DNA"/>
</dbReference>
<name>A0ABV8SC50_9BACL</name>
<organism evidence="2 3">
    <name type="scientific">Cohnella boryungensis</name>
    <dbReference type="NCBI Taxonomy" id="768479"/>
    <lineage>
        <taxon>Bacteria</taxon>
        <taxon>Bacillati</taxon>
        <taxon>Bacillota</taxon>
        <taxon>Bacilli</taxon>
        <taxon>Bacillales</taxon>
        <taxon>Paenibacillaceae</taxon>
        <taxon>Cohnella</taxon>
    </lineage>
</organism>
<dbReference type="Gene3D" id="3.10.180.10">
    <property type="entry name" value="2,3-Dihydroxybiphenyl 1,2-Dioxygenase, domain 1"/>
    <property type="match status" value="1"/>
</dbReference>
<proteinExistence type="predicted"/>
<dbReference type="InterPro" id="IPR004360">
    <property type="entry name" value="Glyas_Fos-R_dOase_dom"/>
</dbReference>
<sequence length="138" mass="15301">MALTAQKIFLNLAVSDLDKTMAFYRAVGFEFNAQFTDQNAACMIVSEDIFVMLLVKDFFKTFTGKELADPSVTTEAIVAISADSREQVDEIADKALAAGGKPSNPPTDHGFMYVRSFQDLDGHLWEIMYMDQSAIAQE</sequence>
<dbReference type="PANTHER" id="PTHR36503:SF2">
    <property type="entry name" value="BLR2408 PROTEIN"/>
    <property type="match status" value="1"/>
</dbReference>
<dbReference type="RefSeq" id="WP_204605941.1">
    <property type="nucleotide sequence ID" value="NZ_JBHSED010000025.1"/>
</dbReference>
<dbReference type="SUPFAM" id="SSF54593">
    <property type="entry name" value="Glyoxalase/Bleomycin resistance protein/Dihydroxybiphenyl dioxygenase"/>
    <property type="match status" value="1"/>
</dbReference>
<gene>
    <name evidence="2" type="ORF">ACFO1S_13630</name>
</gene>
<dbReference type="PROSITE" id="PS51819">
    <property type="entry name" value="VOC"/>
    <property type="match status" value="1"/>
</dbReference>
<keyword evidence="3" id="KW-1185">Reference proteome</keyword>
<feature type="domain" description="VOC" evidence="1">
    <location>
        <begin position="6"/>
        <end position="130"/>
    </location>
</feature>
<dbReference type="PANTHER" id="PTHR36503">
    <property type="entry name" value="BLR2520 PROTEIN"/>
    <property type="match status" value="1"/>
</dbReference>
<dbReference type="InterPro" id="IPR029068">
    <property type="entry name" value="Glyas_Bleomycin-R_OHBP_Dase"/>
</dbReference>
<evidence type="ECO:0000259" key="1">
    <source>
        <dbReference type="PROSITE" id="PS51819"/>
    </source>
</evidence>